<evidence type="ECO:0000313" key="4">
    <source>
        <dbReference type="Proteomes" id="UP000238164"/>
    </source>
</evidence>
<feature type="region of interest" description="Disordered" evidence="1">
    <location>
        <begin position="65"/>
        <end position="210"/>
    </location>
</feature>
<evidence type="ECO:0000256" key="1">
    <source>
        <dbReference type="SAM" id="MobiDB-lite"/>
    </source>
</evidence>
<dbReference type="AlphaFoldDB" id="A0A2N9JE23"/>
<evidence type="ECO:0000259" key="2">
    <source>
        <dbReference type="Pfam" id="PF09851"/>
    </source>
</evidence>
<feature type="domain" description="SHOCT" evidence="2">
    <location>
        <begin position="214"/>
        <end position="241"/>
    </location>
</feature>
<dbReference type="Pfam" id="PF09851">
    <property type="entry name" value="SHOCT"/>
    <property type="match status" value="1"/>
</dbReference>
<protein>
    <recommendedName>
        <fullName evidence="2">SHOCT domain-containing protein</fullName>
    </recommendedName>
</protein>
<dbReference type="KEGG" id="mgg:MPLG2_1358"/>
<sequence>MHHNVVPLAHQLGGREPAQAVRRAGDQNPHRHPLMPLQYEGRIELSRSGEPRRFTVRRTRTHRCRTGCGRTDRRRGPDRADRVDRSRHHHAGGAVGEHLGPSDRRRRGRCQRGRALGHPLSRRSCQRGRRARGRRLIRRSSHGLSSYGTARPAGHGRPHRRRGRHRQRRHLHSPAGVGRRSSPFSRLRSPHRSLPAPPPPPPAAAPAPANDLITQLDQLAQLRAAGVLTDDEFAAAKAKLLA</sequence>
<evidence type="ECO:0000313" key="3">
    <source>
        <dbReference type="EMBL" id="SPD86392.1"/>
    </source>
</evidence>
<organism evidence="3 4">
    <name type="scientific">Micropruina glycogenica</name>
    <dbReference type="NCBI Taxonomy" id="75385"/>
    <lineage>
        <taxon>Bacteria</taxon>
        <taxon>Bacillati</taxon>
        <taxon>Actinomycetota</taxon>
        <taxon>Actinomycetes</taxon>
        <taxon>Propionibacteriales</taxon>
        <taxon>Nocardioidaceae</taxon>
        <taxon>Micropruina</taxon>
    </lineage>
</organism>
<accession>A0A2N9JE23</accession>
<feature type="compositionally biased region" description="Pro residues" evidence="1">
    <location>
        <begin position="195"/>
        <end position="205"/>
    </location>
</feature>
<keyword evidence="4" id="KW-1185">Reference proteome</keyword>
<name>A0A2N9JE23_9ACTN</name>
<feature type="compositionally biased region" description="Low complexity" evidence="1">
    <location>
        <begin position="142"/>
        <end position="153"/>
    </location>
</feature>
<dbReference type="Proteomes" id="UP000238164">
    <property type="component" value="Chromosome 1"/>
</dbReference>
<dbReference type="EMBL" id="LT985188">
    <property type="protein sequence ID" value="SPD86392.1"/>
    <property type="molecule type" value="Genomic_DNA"/>
</dbReference>
<dbReference type="InterPro" id="IPR018649">
    <property type="entry name" value="SHOCT"/>
</dbReference>
<reference evidence="3 4" key="1">
    <citation type="submission" date="2018-02" db="EMBL/GenBank/DDBJ databases">
        <authorList>
            <person name="Cohen D.B."/>
            <person name="Kent A.D."/>
        </authorList>
    </citation>
    <scope>NUCLEOTIDE SEQUENCE [LARGE SCALE GENOMIC DNA]</scope>
    <source>
        <strain evidence="3">1</strain>
    </source>
</reference>
<feature type="compositionally biased region" description="Basic residues" evidence="1">
    <location>
        <begin position="154"/>
        <end position="172"/>
    </location>
</feature>
<proteinExistence type="predicted"/>
<feature type="compositionally biased region" description="Basic residues" evidence="1">
    <location>
        <begin position="120"/>
        <end position="141"/>
    </location>
</feature>
<gene>
    <name evidence="3" type="ORF">MPLG2_1358</name>
</gene>
<feature type="compositionally biased region" description="Basic and acidic residues" evidence="1">
    <location>
        <begin position="70"/>
        <end position="84"/>
    </location>
</feature>